<dbReference type="InterPro" id="IPR023996">
    <property type="entry name" value="TonB-dep_OMP_SusC/RagA"/>
</dbReference>
<reference evidence="13 14" key="1">
    <citation type="submission" date="2018-03" db="EMBL/GenBank/DDBJ databases">
        <title>Genomic Encyclopedia of Type Strains, Phase III (KMG-III): the genomes of soil and plant-associated and newly described type strains.</title>
        <authorList>
            <person name="Whitman W."/>
        </authorList>
    </citation>
    <scope>NUCLEOTIDE SEQUENCE [LARGE SCALE GENOMIC DNA]</scope>
    <source>
        <strain evidence="13 14">CGMCC 1.12700</strain>
    </source>
</reference>
<dbReference type="Gene3D" id="2.40.170.20">
    <property type="entry name" value="TonB-dependent receptor, beta-barrel domain"/>
    <property type="match status" value="1"/>
</dbReference>
<keyword evidence="14" id="KW-1185">Reference proteome</keyword>
<proteinExistence type="inferred from homology"/>
<dbReference type="InterPro" id="IPR023997">
    <property type="entry name" value="TonB-dep_OMP_SusC/RagA_CS"/>
</dbReference>
<dbReference type="InterPro" id="IPR008969">
    <property type="entry name" value="CarboxyPept-like_regulatory"/>
</dbReference>
<dbReference type="Pfam" id="PF13715">
    <property type="entry name" value="CarbopepD_reg_2"/>
    <property type="match status" value="1"/>
</dbReference>
<evidence type="ECO:0000256" key="3">
    <source>
        <dbReference type="ARBA" id="ARBA00022452"/>
    </source>
</evidence>
<keyword evidence="5 9" id="KW-0798">TonB box</keyword>
<dbReference type="Gene3D" id="2.60.40.1120">
    <property type="entry name" value="Carboxypeptidase-like, regulatory domain"/>
    <property type="match status" value="1"/>
</dbReference>
<accession>A0A2P8DDE1</accession>
<keyword evidence="6 8" id="KW-0472">Membrane</keyword>
<dbReference type="SUPFAM" id="SSF56935">
    <property type="entry name" value="Porins"/>
    <property type="match status" value="1"/>
</dbReference>
<dbReference type="OrthoDB" id="609136at2"/>
<gene>
    <name evidence="13" type="ORF">B0I18_1011353</name>
</gene>
<dbReference type="Pfam" id="PF07715">
    <property type="entry name" value="Plug"/>
    <property type="match status" value="1"/>
</dbReference>
<keyword evidence="10" id="KW-0732">Signal</keyword>
<dbReference type="SUPFAM" id="SSF49464">
    <property type="entry name" value="Carboxypeptidase regulatory domain-like"/>
    <property type="match status" value="1"/>
</dbReference>
<evidence type="ECO:0000256" key="5">
    <source>
        <dbReference type="ARBA" id="ARBA00023077"/>
    </source>
</evidence>
<dbReference type="GO" id="GO:0009279">
    <property type="term" value="C:cell outer membrane"/>
    <property type="evidence" value="ECO:0007669"/>
    <property type="project" value="UniProtKB-SubCell"/>
</dbReference>
<evidence type="ECO:0000256" key="7">
    <source>
        <dbReference type="ARBA" id="ARBA00023237"/>
    </source>
</evidence>
<dbReference type="InterPro" id="IPR039426">
    <property type="entry name" value="TonB-dep_rcpt-like"/>
</dbReference>
<keyword evidence="3 8" id="KW-1134">Transmembrane beta strand</keyword>
<dbReference type="Gene3D" id="2.170.130.10">
    <property type="entry name" value="TonB-dependent receptor, plug domain"/>
    <property type="match status" value="1"/>
</dbReference>
<comment type="subcellular location">
    <subcellularLocation>
        <location evidence="1 8">Cell outer membrane</location>
        <topology evidence="1 8">Multi-pass membrane protein</topology>
    </subcellularLocation>
</comment>
<dbReference type="NCBIfam" id="TIGR04056">
    <property type="entry name" value="OMP_RagA_SusC"/>
    <property type="match status" value="1"/>
</dbReference>
<evidence type="ECO:0000256" key="8">
    <source>
        <dbReference type="PROSITE-ProRule" id="PRU01360"/>
    </source>
</evidence>
<evidence type="ECO:0000256" key="10">
    <source>
        <dbReference type="SAM" id="SignalP"/>
    </source>
</evidence>
<dbReference type="InterPro" id="IPR036942">
    <property type="entry name" value="Beta-barrel_TonB_sf"/>
</dbReference>
<dbReference type="InterPro" id="IPR012910">
    <property type="entry name" value="Plug_dom"/>
</dbReference>
<evidence type="ECO:0000313" key="14">
    <source>
        <dbReference type="Proteomes" id="UP000240572"/>
    </source>
</evidence>
<evidence type="ECO:0000256" key="6">
    <source>
        <dbReference type="ARBA" id="ARBA00023136"/>
    </source>
</evidence>
<evidence type="ECO:0000256" key="4">
    <source>
        <dbReference type="ARBA" id="ARBA00022692"/>
    </source>
</evidence>
<dbReference type="RefSeq" id="WP_106521857.1">
    <property type="nucleotide sequence ID" value="NZ_PYGD01000001.1"/>
</dbReference>
<evidence type="ECO:0000259" key="12">
    <source>
        <dbReference type="Pfam" id="PF07715"/>
    </source>
</evidence>
<evidence type="ECO:0000259" key="11">
    <source>
        <dbReference type="Pfam" id="PF00593"/>
    </source>
</evidence>
<dbReference type="Proteomes" id="UP000240572">
    <property type="component" value="Unassembled WGS sequence"/>
</dbReference>
<dbReference type="EMBL" id="PYGD01000001">
    <property type="protein sequence ID" value="PSK95187.1"/>
    <property type="molecule type" value="Genomic_DNA"/>
</dbReference>
<evidence type="ECO:0000256" key="9">
    <source>
        <dbReference type="RuleBase" id="RU003357"/>
    </source>
</evidence>
<comment type="similarity">
    <text evidence="8 9">Belongs to the TonB-dependent receptor family.</text>
</comment>
<name>A0A2P8DDE1_9BACT</name>
<feature type="domain" description="TonB-dependent receptor plug" evidence="12">
    <location>
        <begin position="118"/>
        <end position="251"/>
    </location>
</feature>
<evidence type="ECO:0000313" key="13">
    <source>
        <dbReference type="EMBL" id="PSK95187.1"/>
    </source>
</evidence>
<sequence>MKKLLLTCAALLSLGLHVAMGQTRPVRGQVLDDKGEGVPGASVQVKGSKTGTITDADGNFSLDVPDDDNTLVIKAVGFAAQEVAAGDGDNAINVKLNASAQLLGETVVTALGIKKEKKALGYSVSEVGADQIERSGERNAIQSLAAKAPGVQVVSSAGTPGASTKILLRGNSTFTGNNAPLIIVDGIPIDNGSTNVSNQSSPADNPFNQNLQGVNESNRALDINPDDIESVSVLKGPAAAALYGANGGNGAIVITTKKGKYGQGKTLGITFNSSLEINKVSKLPKTQSIYAQGNNGKFITGTTPLSWGPKIGTDPNAMTAYDNFANFFQTGVGYNNSLSLNGGNDNAIFRVSIGNYNTKGIIPNSKLNRTNLTANGEAKLSSWLTMGATANYVHTETRMVQNGSNVSGPMLSLFRMPVSYDVTKNYFDPITNTGENYINAYDNPLFSVYRNPYNSYIDRVYGNTYFTANILKELVLTYKIGVDAYGKQDVQIFDINSKGNNTNGLGQVNKSSTNYLQVYSDLILRYNKKFGDFDFGAMAGYNYWYTESRTSFIRGTNLYVPNFYNLDNAADLYASNADAYQRSQAIYGELNFGYRSFLYLNLTGRNEWNTAFGKGGPSFFYPTANVSWIFSEHIPQNDILSYGKLRLAISKAGIPPIQYVDMNYYARPFLTDGSTNGNGFPYLGQGGYMPLNVNHPGGLKPETVTGKEIGLEFRFWRNKISFEATYYHQTSNSLLLFRPVAPSSGYVSEYVNAGKMQNQGVELALNFEIFKNKDWNISVGGNWAKNVSKVLELAPGVTELSLESGFTAMGSYAIVGQPYGAFYGTVWERNASGQLIIDQDGYPIVAQKSGNLGNPNPDWLMGLNGNFSWKGLTLSMLWDIRHGGKVWNGTWARLNNVGRTDESADREHDYVVAGVHEDGTPNTTAIPAKDYFQYVQGDAGGAAENSIQDGGWIRLRSIGLSYRYTFQKTGKSSNPFQYVEVGFTGRNLFLHTNYKGVDPETSLTGSGSNIGGWDYFNNPGSKSYIFNLKFGL</sequence>
<dbReference type="AlphaFoldDB" id="A0A2P8DDE1"/>
<evidence type="ECO:0000256" key="2">
    <source>
        <dbReference type="ARBA" id="ARBA00022448"/>
    </source>
</evidence>
<feature type="chain" id="PRO_5015162868" evidence="10">
    <location>
        <begin position="22"/>
        <end position="1032"/>
    </location>
</feature>
<evidence type="ECO:0000256" key="1">
    <source>
        <dbReference type="ARBA" id="ARBA00004571"/>
    </source>
</evidence>
<comment type="caution">
    <text evidence="13">The sequence shown here is derived from an EMBL/GenBank/DDBJ whole genome shotgun (WGS) entry which is preliminary data.</text>
</comment>
<protein>
    <submittedName>
        <fullName evidence="13">TonB-linked SusC/RagA family outer membrane protein</fullName>
    </submittedName>
</protein>
<dbReference type="Pfam" id="PF00593">
    <property type="entry name" value="TonB_dep_Rec_b-barrel"/>
    <property type="match status" value="1"/>
</dbReference>
<feature type="signal peptide" evidence="10">
    <location>
        <begin position="1"/>
        <end position="21"/>
    </location>
</feature>
<dbReference type="PROSITE" id="PS52016">
    <property type="entry name" value="TONB_DEPENDENT_REC_3"/>
    <property type="match status" value="1"/>
</dbReference>
<dbReference type="InterPro" id="IPR000531">
    <property type="entry name" value="Beta-barrel_TonB"/>
</dbReference>
<dbReference type="NCBIfam" id="TIGR04057">
    <property type="entry name" value="SusC_RagA_signa"/>
    <property type="match status" value="1"/>
</dbReference>
<keyword evidence="7 8" id="KW-0998">Cell outer membrane</keyword>
<keyword evidence="4 8" id="KW-0812">Transmembrane</keyword>
<keyword evidence="2 8" id="KW-0813">Transport</keyword>
<feature type="domain" description="TonB-dependent receptor-like beta-barrel" evidence="11">
    <location>
        <begin position="431"/>
        <end position="786"/>
    </location>
</feature>
<organism evidence="13 14">
    <name type="scientific">Taibaiella chishuiensis</name>
    <dbReference type="NCBI Taxonomy" id="1434707"/>
    <lineage>
        <taxon>Bacteria</taxon>
        <taxon>Pseudomonadati</taxon>
        <taxon>Bacteroidota</taxon>
        <taxon>Chitinophagia</taxon>
        <taxon>Chitinophagales</taxon>
        <taxon>Chitinophagaceae</taxon>
        <taxon>Taibaiella</taxon>
    </lineage>
</organism>
<dbReference type="InterPro" id="IPR037066">
    <property type="entry name" value="Plug_dom_sf"/>
</dbReference>